<comment type="caution">
    <text evidence="3">The sequence shown here is derived from an EMBL/GenBank/DDBJ whole genome shotgun (WGS) entry which is preliminary data.</text>
</comment>
<gene>
    <name evidence="3" type="ORF">BLNAU_2297</name>
</gene>
<feature type="transmembrane region" description="Helical" evidence="2">
    <location>
        <begin position="452"/>
        <end position="479"/>
    </location>
</feature>
<evidence type="ECO:0000313" key="3">
    <source>
        <dbReference type="EMBL" id="KAK2962862.1"/>
    </source>
</evidence>
<feature type="region of interest" description="Disordered" evidence="1">
    <location>
        <begin position="344"/>
        <end position="365"/>
    </location>
</feature>
<feature type="transmembrane region" description="Helical" evidence="2">
    <location>
        <begin position="229"/>
        <end position="253"/>
    </location>
</feature>
<feature type="transmembrane region" description="Helical" evidence="2">
    <location>
        <begin position="82"/>
        <end position="105"/>
    </location>
</feature>
<evidence type="ECO:0000256" key="2">
    <source>
        <dbReference type="SAM" id="Phobius"/>
    </source>
</evidence>
<organism evidence="3 4">
    <name type="scientific">Blattamonas nauphoetae</name>
    <dbReference type="NCBI Taxonomy" id="2049346"/>
    <lineage>
        <taxon>Eukaryota</taxon>
        <taxon>Metamonada</taxon>
        <taxon>Preaxostyla</taxon>
        <taxon>Oxymonadida</taxon>
        <taxon>Blattamonas</taxon>
    </lineage>
</organism>
<evidence type="ECO:0008006" key="5">
    <source>
        <dbReference type="Google" id="ProtNLM"/>
    </source>
</evidence>
<feature type="transmembrane region" description="Helical" evidence="2">
    <location>
        <begin position="273"/>
        <end position="297"/>
    </location>
</feature>
<reference evidence="3 4" key="1">
    <citation type="journal article" date="2022" name="bioRxiv">
        <title>Genomics of Preaxostyla Flagellates Illuminates Evolutionary Transitions and the Path Towards Mitochondrial Loss.</title>
        <authorList>
            <person name="Novak L.V.F."/>
            <person name="Treitli S.C."/>
            <person name="Pyrih J."/>
            <person name="Halakuc P."/>
            <person name="Pipaliya S.V."/>
            <person name="Vacek V."/>
            <person name="Brzon O."/>
            <person name="Soukal P."/>
            <person name="Eme L."/>
            <person name="Dacks J.B."/>
            <person name="Karnkowska A."/>
            <person name="Elias M."/>
            <person name="Hampl V."/>
        </authorList>
    </citation>
    <scope>NUCLEOTIDE SEQUENCE [LARGE SCALE GENOMIC DNA]</scope>
    <source>
        <strain evidence="3">NAU3</strain>
        <tissue evidence="3">Gut</tissue>
    </source>
</reference>
<accession>A0ABQ9YGI4</accession>
<feature type="transmembrane region" description="Helical" evidence="2">
    <location>
        <begin position="198"/>
        <end position="223"/>
    </location>
</feature>
<protein>
    <recommendedName>
        <fullName evidence="5">Transmembrane protein</fullName>
    </recommendedName>
</protein>
<keyword evidence="2" id="KW-0472">Membrane</keyword>
<dbReference type="EMBL" id="JARBJD010000009">
    <property type="protein sequence ID" value="KAK2962862.1"/>
    <property type="molecule type" value="Genomic_DNA"/>
</dbReference>
<dbReference type="Proteomes" id="UP001281761">
    <property type="component" value="Unassembled WGS sequence"/>
</dbReference>
<keyword evidence="4" id="KW-1185">Reference proteome</keyword>
<feature type="transmembrane region" description="Helical" evidence="2">
    <location>
        <begin position="170"/>
        <end position="191"/>
    </location>
</feature>
<name>A0ABQ9YGI4_9EUKA</name>
<evidence type="ECO:0000313" key="4">
    <source>
        <dbReference type="Proteomes" id="UP001281761"/>
    </source>
</evidence>
<evidence type="ECO:0000256" key="1">
    <source>
        <dbReference type="SAM" id="MobiDB-lite"/>
    </source>
</evidence>
<proteinExistence type="predicted"/>
<feature type="compositionally biased region" description="Low complexity" evidence="1">
    <location>
        <begin position="352"/>
        <end position="361"/>
    </location>
</feature>
<feature type="transmembrane region" description="Helical" evidence="2">
    <location>
        <begin position="44"/>
        <end position="70"/>
    </location>
</feature>
<keyword evidence="2" id="KW-0812">Transmembrane</keyword>
<feature type="transmembrane region" description="Helical" evidence="2">
    <location>
        <begin position="12"/>
        <end position="38"/>
    </location>
</feature>
<keyword evidence="2" id="KW-1133">Transmembrane helix</keyword>
<sequence>MCSMGRHPKPCACITFVILNAIVLPGVLVTIGFLFVGLFTNPKIFYLCLAGILIDLVFTAGFILNFIGSCYGMEGKNTRQPVLWGGLIILTFFYMFHSLVAALLLHGSGLSREWPLTYNEPIKTVNFVGKDNIQIQSIQPAAADSNDLELQHDLPFTTEQVKQQLSLNGWIFFGIAIVDLVIVALGIRILGAVQGMKFLLFFTFIYQIILTLGLFAGFIGSFFSPVSAWIRVALGIFTVIVLLSACFSLSSSFQLSYLPKHAHTHTCALATQIIPAIVFTLLFLGTAAASVICFIFSSSSPFVPATGLVKSSAETMSTDSLEVNNPLIFASVEAVCSQQSVQLTPSHRKSNSRQASSASPSFLPHQSQISPNHFCTAVASDLATIANCSSSPARNITLERSLKNVTDSPMDTNTVISLDALLYNVTSEKQHEICANLAQASTEYLTMKAKDAFSTVGVVFGVFSGFVLAMLVITFIGLLDPWKTKGLDRHNYVRYREQTSNE</sequence>